<dbReference type="PROSITE" id="PS50297">
    <property type="entry name" value="ANK_REP_REGION"/>
    <property type="match status" value="1"/>
</dbReference>
<gene>
    <name evidence="4" type="ORF">J0X12_04265</name>
</gene>
<dbReference type="Proteomes" id="UP000664761">
    <property type="component" value="Unassembled WGS sequence"/>
</dbReference>
<dbReference type="SMART" id="SM00248">
    <property type="entry name" value="ANK"/>
    <property type="match status" value="4"/>
</dbReference>
<keyword evidence="2 3" id="KW-0040">ANK repeat</keyword>
<keyword evidence="5" id="KW-1185">Reference proteome</keyword>
<dbReference type="SUPFAM" id="SSF48403">
    <property type="entry name" value="Ankyrin repeat"/>
    <property type="match status" value="1"/>
</dbReference>
<sequence length="178" mass="19832">MAEDPSEFQRRAIALHAAYHAGDLKSIRKLLDDPPGFPNSQQPYELGCAGTPLEYAFCWSPASLIRELLEIGADVNYSVVDGFPALFTLLETDREDKYDLLTLMLDHGADIHQRGINDWTPLHYAVAQRDLKAAEILIAHGADPHLKTRIDAYTSALEDAERYGLDDLAAILRNRTNA</sequence>
<organism evidence="4 5">
    <name type="scientific">Sneathiella sedimenti</name>
    <dbReference type="NCBI Taxonomy" id="2816034"/>
    <lineage>
        <taxon>Bacteria</taxon>
        <taxon>Pseudomonadati</taxon>
        <taxon>Pseudomonadota</taxon>
        <taxon>Alphaproteobacteria</taxon>
        <taxon>Sneathiellales</taxon>
        <taxon>Sneathiellaceae</taxon>
        <taxon>Sneathiella</taxon>
    </lineage>
</organism>
<dbReference type="RefSeq" id="WP_207042590.1">
    <property type="nucleotide sequence ID" value="NZ_JAFLNC010000001.1"/>
</dbReference>
<feature type="repeat" description="ANK" evidence="3">
    <location>
        <begin position="117"/>
        <end position="149"/>
    </location>
</feature>
<comment type="caution">
    <text evidence="4">The sequence shown here is derived from an EMBL/GenBank/DDBJ whole genome shotgun (WGS) entry which is preliminary data.</text>
</comment>
<accession>A0ABS3F3A6</accession>
<evidence type="ECO:0000313" key="5">
    <source>
        <dbReference type="Proteomes" id="UP000664761"/>
    </source>
</evidence>
<dbReference type="Gene3D" id="1.25.40.20">
    <property type="entry name" value="Ankyrin repeat-containing domain"/>
    <property type="match status" value="1"/>
</dbReference>
<dbReference type="PANTHER" id="PTHR24171">
    <property type="entry name" value="ANKYRIN REPEAT DOMAIN-CONTAINING PROTEIN 39-RELATED"/>
    <property type="match status" value="1"/>
</dbReference>
<evidence type="ECO:0000256" key="3">
    <source>
        <dbReference type="PROSITE-ProRule" id="PRU00023"/>
    </source>
</evidence>
<dbReference type="Pfam" id="PF12796">
    <property type="entry name" value="Ank_2"/>
    <property type="match status" value="1"/>
</dbReference>
<dbReference type="InterPro" id="IPR002110">
    <property type="entry name" value="Ankyrin_rpt"/>
</dbReference>
<name>A0ABS3F3A6_9PROT</name>
<evidence type="ECO:0000313" key="4">
    <source>
        <dbReference type="EMBL" id="MBO0332813.1"/>
    </source>
</evidence>
<evidence type="ECO:0000256" key="2">
    <source>
        <dbReference type="ARBA" id="ARBA00023043"/>
    </source>
</evidence>
<keyword evidence="1" id="KW-0677">Repeat</keyword>
<protein>
    <submittedName>
        <fullName evidence="4">Ankyrin repeat domain-containing protein</fullName>
    </submittedName>
</protein>
<dbReference type="PROSITE" id="PS50088">
    <property type="entry name" value="ANK_REPEAT"/>
    <property type="match status" value="1"/>
</dbReference>
<dbReference type="EMBL" id="JAFLNC010000001">
    <property type="protein sequence ID" value="MBO0332813.1"/>
    <property type="molecule type" value="Genomic_DNA"/>
</dbReference>
<dbReference type="InterPro" id="IPR036770">
    <property type="entry name" value="Ankyrin_rpt-contain_sf"/>
</dbReference>
<evidence type="ECO:0000256" key="1">
    <source>
        <dbReference type="ARBA" id="ARBA00022737"/>
    </source>
</evidence>
<reference evidence="4 5" key="1">
    <citation type="submission" date="2021-03" db="EMBL/GenBank/DDBJ databases">
        <title>Sneathiella sp. CAU 1612 isolated from Kang Won-do.</title>
        <authorList>
            <person name="Kim W."/>
        </authorList>
    </citation>
    <scope>NUCLEOTIDE SEQUENCE [LARGE SCALE GENOMIC DNA]</scope>
    <source>
        <strain evidence="4 5">CAU 1612</strain>
    </source>
</reference>
<proteinExistence type="predicted"/>